<feature type="region of interest" description="Disordered" evidence="1">
    <location>
        <begin position="46"/>
        <end position="74"/>
    </location>
</feature>
<organism evidence="2 3">
    <name type="scientific">Pleurodeles waltl</name>
    <name type="common">Iberian ribbed newt</name>
    <dbReference type="NCBI Taxonomy" id="8319"/>
    <lineage>
        <taxon>Eukaryota</taxon>
        <taxon>Metazoa</taxon>
        <taxon>Chordata</taxon>
        <taxon>Craniata</taxon>
        <taxon>Vertebrata</taxon>
        <taxon>Euteleostomi</taxon>
        <taxon>Amphibia</taxon>
        <taxon>Batrachia</taxon>
        <taxon>Caudata</taxon>
        <taxon>Salamandroidea</taxon>
        <taxon>Salamandridae</taxon>
        <taxon>Pleurodelinae</taxon>
        <taxon>Pleurodeles</taxon>
    </lineage>
</organism>
<dbReference type="EMBL" id="JANPWB010000010">
    <property type="protein sequence ID" value="KAJ1145651.1"/>
    <property type="molecule type" value="Genomic_DNA"/>
</dbReference>
<comment type="caution">
    <text evidence="2">The sequence shown here is derived from an EMBL/GenBank/DDBJ whole genome shotgun (WGS) entry which is preliminary data.</text>
</comment>
<dbReference type="AlphaFoldDB" id="A0AAV7QZ94"/>
<evidence type="ECO:0000313" key="2">
    <source>
        <dbReference type="EMBL" id="KAJ1145651.1"/>
    </source>
</evidence>
<feature type="compositionally biased region" description="Basic residues" evidence="1">
    <location>
        <begin position="11"/>
        <end position="20"/>
    </location>
</feature>
<evidence type="ECO:0000256" key="1">
    <source>
        <dbReference type="SAM" id="MobiDB-lite"/>
    </source>
</evidence>
<reference evidence="2" key="1">
    <citation type="journal article" date="2022" name="bioRxiv">
        <title>Sequencing and chromosome-scale assembly of the giantPleurodeles waltlgenome.</title>
        <authorList>
            <person name="Brown T."/>
            <person name="Elewa A."/>
            <person name="Iarovenko S."/>
            <person name="Subramanian E."/>
            <person name="Araus A.J."/>
            <person name="Petzold A."/>
            <person name="Susuki M."/>
            <person name="Suzuki K.-i.T."/>
            <person name="Hayashi T."/>
            <person name="Toyoda A."/>
            <person name="Oliveira C."/>
            <person name="Osipova E."/>
            <person name="Leigh N.D."/>
            <person name="Simon A."/>
            <person name="Yun M.H."/>
        </authorList>
    </citation>
    <scope>NUCLEOTIDE SEQUENCE</scope>
    <source>
        <strain evidence="2">20211129_DDA</strain>
        <tissue evidence="2">Liver</tissue>
    </source>
</reference>
<feature type="region of interest" description="Disordered" evidence="1">
    <location>
        <begin position="1"/>
        <end position="28"/>
    </location>
</feature>
<gene>
    <name evidence="2" type="ORF">NDU88_011937</name>
</gene>
<dbReference type="Proteomes" id="UP001066276">
    <property type="component" value="Chromosome 6"/>
</dbReference>
<accession>A0AAV7QZ94</accession>
<protein>
    <submittedName>
        <fullName evidence="2">Uncharacterized protein</fullName>
    </submittedName>
</protein>
<name>A0AAV7QZ94_PLEWA</name>
<feature type="region of interest" description="Disordered" evidence="1">
    <location>
        <begin position="83"/>
        <end position="102"/>
    </location>
</feature>
<keyword evidence="3" id="KW-1185">Reference proteome</keyword>
<feature type="compositionally biased region" description="Low complexity" evidence="1">
    <location>
        <begin position="56"/>
        <end position="68"/>
    </location>
</feature>
<sequence length="102" mass="11116">MGAALWPVKPRNPKPARPRGGHAAAGLTGRRMPVFGMRWESDAWPQQARPGGLRMSLGRQQVSSPSSSRRGRRGISVELGFESLASHHPSQQRARAPLLLMA</sequence>
<proteinExistence type="predicted"/>
<evidence type="ECO:0000313" key="3">
    <source>
        <dbReference type="Proteomes" id="UP001066276"/>
    </source>
</evidence>